<dbReference type="RefSeq" id="WP_248206428.1">
    <property type="nucleotide sequence ID" value="NZ_JALNMH010000004.1"/>
</dbReference>
<name>A0ABT0GGL7_9GAMM</name>
<dbReference type="InterPro" id="IPR030976">
    <property type="entry name" value="Mod_pep_NH_fam"/>
</dbReference>
<evidence type="ECO:0000313" key="1">
    <source>
        <dbReference type="EMBL" id="MCK7593202.1"/>
    </source>
</evidence>
<sequence>MTDVQKLKALFDKLGSDDAFRARLEADPKAALAELGVHVPDGLPTGTIRLPSKEEVQANSAQWLSHAEGTPTAMAMFFFLK</sequence>
<proteinExistence type="predicted"/>
<keyword evidence="2" id="KW-1185">Reference proteome</keyword>
<protein>
    <submittedName>
        <fullName evidence="1">NHLP-related RiPP peptide</fullName>
    </submittedName>
</protein>
<dbReference type="SUPFAM" id="SSF56209">
    <property type="entry name" value="Nitrile hydratase alpha chain"/>
    <property type="match status" value="1"/>
</dbReference>
<organism evidence="1 2">
    <name type="scientific">Pseudomarimonas salicorniae</name>
    <dbReference type="NCBI Taxonomy" id="2933270"/>
    <lineage>
        <taxon>Bacteria</taxon>
        <taxon>Pseudomonadati</taxon>
        <taxon>Pseudomonadota</taxon>
        <taxon>Gammaproteobacteria</taxon>
        <taxon>Lysobacterales</taxon>
        <taxon>Lysobacteraceae</taxon>
        <taxon>Pseudomarimonas</taxon>
    </lineage>
</organism>
<dbReference type="NCBIfam" id="TIGR04509">
    <property type="entry name" value="mod_pep_NH_fam"/>
    <property type="match status" value="1"/>
</dbReference>
<reference evidence="1" key="1">
    <citation type="submission" date="2022-04" db="EMBL/GenBank/DDBJ databases">
        <title>Lysobacter sp. CAU 1642 isolated from sea sand.</title>
        <authorList>
            <person name="Kim W."/>
        </authorList>
    </citation>
    <scope>NUCLEOTIDE SEQUENCE</scope>
    <source>
        <strain evidence="1">CAU 1642</strain>
    </source>
</reference>
<dbReference type="InterPro" id="IPR036648">
    <property type="entry name" value="CN_Hdrase_a/SCN_Hdrase_g_sf"/>
</dbReference>
<gene>
    <name evidence="1" type="ORF">M0G41_05900</name>
</gene>
<dbReference type="Proteomes" id="UP001431449">
    <property type="component" value="Unassembled WGS sequence"/>
</dbReference>
<dbReference type="Gene3D" id="3.90.330.10">
    <property type="entry name" value="Nitrile hydratase alpha /Thiocyanate hydrolase gamma"/>
    <property type="match status" value="1"/>
</dbReference>
<accession>A0ABT0GGL7</accession>
<dbReference type="EMBL" id="JALNMH010000004">
    <property type="protein sequence ID" value="MCK7593202.1"/>
    <property type="molecule type" value="Genomic_DNA"/>
</dbReference>
<evidence type="ECO:0000313" key="2">
    <source>
        <dbReference type="Proteomes" id="UP001431449"/>
    </source>
</evidence>
<comment type="caution">
    <text evidence="1">The sequence shown here is derived from an EMBL/GenBank/DDBJ whole genome shotgun (WGS) entry which is preliminary data.</text>
</comment>